<evidence type="ECO:0000313" key="3">
    <source>
        <dbReference type="EMBL" id="KAJ8066667.1"/>
    </source>
</evidence>
<evidence type="ECO:0000259" key="2">
    <source>
        <dbReference type="Pfam" id="PF25534"/>
    </source>
</evidence>
<dbReference type="Pfam" id="PF25534">
    <property type="entry name" value="DUF7918"/>
    <property type="match status" value="1"/>
</dbReference>
<feature type="domain" description="DUF7918" evidence="2">
    <location>
        <begin position="9"/>
        <end position="250"/>
    </location>
</feature>
<dbReference type="AlphaFoldDB" id="A0A9X0APQ8"/>
<dbReference type="PANTHER" id="PTHR36223:SF1">
    <property type="entry name" value="TRANSCRIPTION ELONGATION FACTOR EAF N-TERMINAL DOMAIN-CONTAINING PROTEIN"/>
    <property type="match status" value="1"/>
</dbReference>
<evidence type="ECO:0000313" key="4">
    <source>
        <dbReference type="Proteomes" id="UP001152300"/>
    </source>
</evidence>
<dbReference type="EMBL" id="JAPEIS010000005">
    <property type="protein sequence ID" value="KAJ8066667.1"/>
    <property type="molecule type" value="Genomic_DNA"/>
</dbReference>
<name>A0A9X0APQ8_9HELO</name>
<dbReference type="PANTHER" id="PTHR36223">
    <property type="entry name" value="BETA-LACTAMASE-TYPE TRANSPEPTIDASE FOLD DOMAIN CONTAINING PROTEIN"/>
    <property type="match status" value="1"/>
</dbReference>
<comment type="caution">
    <text evidence="3">The sequence shown here is derived from an EMBL/GenBank/DDBJ whole genome shotgun (WGS) entry which is preliminary data.</text>
</comment>
<accession>A0A9X0APQ8</accession>
<organism evidence="3 4">
    <name type="scientific">Sclerotinia nivalis</name>
    <dbReference type="NCBI Taxonomy" id="352851"/>
    <lineage>
        <taxon>Eukaryota</taxon>
        <taxon>Fungi</taxon>
        <taxon>Dikarya</taxon>
        <taxon>Ascomycota</taxon>
        <taxon>Pezizomycotina</taxon>
        <taxon>Leotiomycetes</taxon>
        <taxon>Helotiales</taxon>
        <taxon>Sclerotiniaceae</taxon>
        <taxon>Sclerotinia</taxon>
    </lineage>
</organism>
<feature type="compositionally biased region" description="Polar residues" evidence="1">
    <location>
        <begin position="396"/>
        <end position="412"/>
    </location>
</feature>
<reference evidence="3" key="1">
    <citation type="submission" date="2022-11" db="EMBL/GenBank/DDBJ databases">
        <title>Genome Resource of Sclerotinia nivalis Strain SnTB1, a Plant Pathogen Isolated from American Ginseng.</title>
        <authorList>
            <person name="Fan S."/>
        </authorList>
    </citation>
    <scope>NUCLEOTIDE SEQUENCE</scope>
    <source>
        <strain evidence="3">SnTB1</strain>
    </source>
</reference>
<dbReference type="Proteomes" id="UP001152300">
    <property type="component" value="Unassembled WGS sequence"/>
</dbReference>
<gene>
    <name evidence="3" type="ORF">OCU04_005711</name>
</gene>
<proteinExistence type="predicted"/>
<keyword evidence="4" id="KW-1185">Reference proteome</keyword>
<feature type="region of interest" description="Disordered" evidence="1">
    <location>
        <begin position="396"/>
        <end position="459"/>
    </location>
</feature>
<sequence>MAVLDSLPGIEVTICVDGEPLEEYDNTEDETMLVEPEALDGNFEVAKHQRSVTVKKFVESEAGKFFTINCVVKDPYRYTGDCTHIVFTCLVDGKVLTGGNVLSKDRHRTNGFSSNRVIMGNMYHEQGQELLQSLQYIKARIVEDNAISRAINHNERARSMGESEVRVFRKLFIGYVEGPNNMTLTTQTEVPESMLKGQAKSHSTLFGKGEAKEKDTYLRMAFCGGGVKYPITIFKFQYEDLKSLGVIEKSPESETEPKFCFVPDPESVLKPISEPQAPKMPLWDVMVKGELLQKPSHVGSTSNTPVDTFVPPLFKQEPQEADSRNPIPAAPTLPAISPNHVLPMNPANLNIQALNSTQTGQLFGQFLQYLQTQGGQPAQAQTPAPFPVDKTTAATLTPPVSASNNNGVNVTTPDPPIKREQEQNESRDRKRRRKPRGKVTIDLTEDDSDDDIVIDLDSD</sequence>
<feature type="compositionally biased region" description="Acidic residues" evidence="1">
    <location>
        <begin position="443"/>
        <end position="459"/>
    </location>
</feature>
<evidence type="ECO:0000256" key="1">
    <source>
        <dbReference type="SAM" id="MobiDB-lite"/>
    </source>
</evidence>
<dbReference type="OrthoDB" id="3364132at2759"/>
<dbReference type="InterPro" id="IPR057678">
    <property type="entry name" value="DUF7918"/>
</dbReference>
<feature type="compositionally biased region" description="Basic and acidic residues" evidence="1">
    <location>
        <begin position="416"/>
        <end position="428"/>
    </location>
</feature>
<protein>
    <recommendedName>
        <fullName evidence="2">DUF7918 domain-containing protein</fullName>
    </recommendedName>
</protein>